<evidence type="ECO:0000256" key="1">
    <source>
        <dbReference type="SAM" id="MobiDB-lite"/>
    </source>
</evidence>
<dbReference type="AlphaFoldDB" id="A0A1R3JYI5"/>
<feature type="region of interest" description="Disordered" evidence="1">
    <location>
        <begin position="1"/>
        <end position="33"/>
    </location>
</feature>
<reference evidence="2 3" key="1">
    <citation type="submission" date="2013-09" db="EMBL/GenBank/DDBJ databases">
        <title>Corchorus capsularis genome sequencing.</title>
        <authorList>
            <person name="Alam M."/>
            <person name="Haque M.S."/>
            <person name="Islam M.S."/>
            <person name="Emdad E.M."/>
            <person name="Islam M.M."/>
            <person name="Ahmed B."/>
            <person name="Halim A."/>
            <person name="Hossen Q.M.M."/>
            <person name="Hossain M.Z."/>
            <person name="Ahmed R."/>
            <person name="Khan M.M."/>
            <person name="Islam R."/>
            <person name="Rashid M.M."/>
            <person name="Khan S.A."/>
            <person name="Rahman M.S."/>
            <person name="Alam M."/>
        </authorList>
    </citation>
    <scope>NUCLEOTIDE SEQUENCE [LARGE SCALE GENOMIC DNA]</scope>
    <source>
        <strain evidence="3">cv. CVL-1</strain>
        <tissue evidence="2">Whole seedling</tissue>
    </source>
</reference>
<evidence type="ECO:0000313" key="3">
    <source>
        <dbReference type="Proteomes" id="UP000188268"/>
    </source>
</evidence>
<accession>A0A1R3JYI5</accession>
<feature type="compositionally biased region" description="Polar residues" evidence="1">
    <location>
        <begin position="1"/>
        <end position="21"/>
    </location>
</feature>
<dbReference type="Proteomes" id="UP000188268">
    <property type="component" value="Unassembled WGS sequence"/>
</dbReference>
<proteinExistence type="predicted"/>
<evidence type="ECO:0000313" key="2">
    <source>
        <dbReference type="EMBL" id="OMO99894.1"/>
    </source>
</evidence>
<feature type="compositionally biased region" description="Basic and acidic residues" evidence="1">
    <location>
        <begin position="22"/>
        <end position="33"/>
    </location>
</feature>
<keyword evidence="3" id="KW-1185">Reference proteome</keyword>
<gene>
    <name evidence="2" type="ORF">CCACVL1_03559</name>
</gene>
<sequence length="33" mass="3779">MTNGWLKQNASSKKYGTSNNDWKWETEMKGNSG</sequence>
<protein>
    <submittedName>
        <fullName evidence="2">Uncharacterized protein</fullName>
    </submittedName>
</protein>
<organism evidence="2 3">
    <name type="scientific">Corchorus capsularis</name>
    <name type="common">Jute</name>
    <dbReference type="NCBI Taxonomy" id="210143"/>
    <lineage>
        <taxon>Eukaryota</taxon>
        <taxon>Viridiplantae</taxon>
        <taxon>Streptophyta</taxon>
        <taxon>Embryophyta</taxon>
        <taxon>Tracheophyta</taxon>
        <taxon>Spermatophyta</taxon>
        <taxon>Magnoliopsida</taxon>
        <taxon>eudicotyledons</taxon>
        <taxon>Gunneridae</taxon>
        <taxon>Pentapetalae</taxon>
        <taxon>rosids</taxon>
        <taxon>malvids</taxon>
        <taxon>Malvales</taxon>
        <taxon>Malvaceae</taxon>
        <taxon>Grewioideae</taxon>
        <taxon>Apeibeae</taxon>
        <taxon>Corchorus</taxon>
    </lineage>
</organism>
<dbReference type="EMBL" id="AWWV01006760">
    <property type="protein sequence ID" value="OMO99894.1"/>
    <property type="molecule type" value="Genomic_DNA"/>
</dbReference>
<dbReference type="Gramene" id="OMO99894">
    <property type="protein sequence ID" value="OMO99894"/>
    <property type="gene ID" value="CCACVL1_03559"/>
</dbReference>
<comment type="caution">
    <text evidence="2">The sequence shown here is derived from an EMBL/GenBank/DDBJ whole genome shotgun (WGS) entry which is preliminary data.</text>
</comment>
<name>A0A1R3JYI5_COCAP</name>